<keyword evidence="12" id="KW-1185">Reference proteome</keyword>
<evidence type="ECO:0000256" key="3">
    <source>
        <dbReference type="ARBA" id="ARBA00022737"/>
    </source>
</evidence>
<dbReference type="Gene3D" id="1.10.10.250">
    <property type="entry name" value="Ribosomal protein L11, C-terminal domain"/>
    <property type="match status" value="1"/>
</dbReference>
<evidence type="ECO:0000256" key="4">
    <source>
        <dbReference type="ARBA" id="ARBA00022980"/>
    </source>
</evidence>
<feature type="repeat" description="PPR" evidence="7">
    <location>
        <begin position="555"/>
        <end position="589"/>
    </location>
</feature>
<feature type="domain" description="Large ribosomal subunit protein uL11 N-terminal" evidence="10">
    <location>
        <begin position="17"/>
        <end position="75"/>
    </location>
</feature>
<feature type="repeat" description="PPR" evidence="7">
    <location>
        <begin position="384"/>
        <end position="418"/>
    </location>
</feature>
<dbReference type="NCBIfam" id="TIGR01632">
    <property type="entry name" value="L11_bact"/>
    <property type="match status" value="1"/>
</dbReference>
<organism evidence="11 12">
    <name type="scientific">Corchorus olitorius</name>
    <dbReference type="NCBI Taxonomy" id="93759"/>
    <lineage>
        <taxon>Eukaryota</taxon>
        <taxon>Viridiplantae</taxon>
        <taxon>Streptophyta</taxon>
        <taxon>Embryophyta</taxon>
        <taxon>Tracheophyta</taxon>
        <taxon>Spermatophyta</taxon>
        <taxon>Magnoliopsida</taxon>
        <taxon>eudicotyledons</taxon>
        <taxon>Gunneridae</taxon>
        <taxon>Pentapetalae</taxon>
        <taxon>rosids</taxon>
        <taxon>malvids</taxon>
        <taxon>Malvales</taxon>
        <taxon>Malvaceae</taxon>
        <taxon>Grewioideae</taxon>
        <taxon>Apeibeae</taxon>
        <taxon>Corchorus</taxon>
    </lineage>
</organism>
<dbReference type="OrthoDB" id="185373at2759"/>
<feature type="repeat" description="PPR" evidence="7">
    <location>
        <begin position="520"/>
        <end position="554"/>
    </location>
</feature>
<dbReference type="SUPFAM" id="SSF54747">
    <property type="entry name" value="Ribosomal L11/L12e N-terminal domain"/>
    <property type="match status" value="1"/>
</dbReference>
<evidence type="ECO:0000259" key="10">
    <source>
        <dbReference type="Pfam" id="PF03946"/>
    </source>
</evidence>
<feature type="repeat" description="PPR" evidence="7">
    <location>
        <begin position="695"/>
        <end position="729"/>
    </location>
</feature>
<evidence type="ECO:0000256" key="8">
    <source>
        <dbReference type="RuleBase" id="RU003978"/>
    </source>
</evidence>
<feature type="domain" description="Large ribosomal subunit protein uL11 C-terminal" evidence="9">
    <location>
        <begin position="80"/>
        <end position="149"/>
    </location>
</feature>
<sequence length="843" mass="93733">MSTLKEILTRRPVAATIRLTVPAGGARPAPPVGPALGQYRLNLMAFCKDFNARTQKYKPDTPMAVTITAFKDNTFEFTVKSPSVTWYLKKAAGIESGSGRPGHVIATTLSVRHIYEIAKIKQSDPYCQYMSLESICKSIIGTANTMGIKMITIPSPLIKSNNNQIKLFLGLEEAAEDVAINLKRRQFLTHQVGAKVISGFPMLKLPHPWSWTLSALSTIQTHIHLESLPRLYTRFLSSSSLGVPSDDHIVHLILDQKSAEAALETFLWASKLPHFTHSQSTYRALIHKLCAFRRFHTVNQLLDEMPTALGMPPDEDILVTLVRGLGRARMIPDVIKVLDLASTFYKTPSLKIFNSILDVLVKEDIDLARHFYRKKMMSTGVQGDHYTFGILMKGLCLTNRIADAFKLLQFIKSSPVKPNAVIYNTLLHALCKNGKVGRARSLMNEMQDPNDVTFNVLISAYCKEENLVQALVLLEKSFSMGFVPDVITLTKVLKTLCILGRVGEAHEVLERVVSKGGVVDVVAHNSLIKGYCRIAKVNLGQRLLKEMEHKGCLPNVDTYNILISGFCESGMLDSALDMFNEMKTDGISWNFVTYDTLIKGLCSKGRMEDGFKILELMEESRGGSRGNISPYNSVLYGLYKENRLEEALEFLSKMENLFPRAVDRSLTILGFCEEGRLEDAKRVYDQMTREGGISSVIVYDCLIRGFCLKGCVQEAVEVMNEMVGYGYFPVTSTVNAVLGGFCSQGKVGSALELMEDMVGRGCIPDGGSYSLLINAFCRNGDVQKAVMLLLQMLQNSIIPDDMTWNSVLLVCLSEGRERLMSKKGLHVNKLLDRITKTGNVGHE</sequence>
<dbReference type="GO" id="GO:0006412">
    <property type="term" value="P:translation"/>
    <property type="evidence" value="ECO:0007669"/>
    <property type="project" value="InterPro"/>
</dbReference>
<evidence type="ECO:0000256" key="6">
    <source>
        <dbReference type="ARBA" id="ARBA00040104"/>
    </source>
</evidence>
<dbReference type="InterPro" id="IPR036769">
    <property type="entry name" value="Ribosomal_uL11_C_sf"/>
</dbReference>
<feature type="repeat" description="PPR" evidence="7">
    <location>
        <begin position="627"/>
        <end position="657"/>
    </location>
</feature>
<dbReference type="PANTHER" id="PTHR47941">
    <property type="entry name" value="PENTATRICOPEPTIDE REPEAT-CONTAINING PROTEIN 3, MITOCHONDRIAL"/>
    <property type="match status" value="1"/>
</dbReference>
<dbReference type="FunFam" id="3.30.1550.10:FF:000005">
    <property type="entry name" value="50S ribosomal protein L11"/>
    <property type="match status" value="1"/>
</dbReference>
<feature type="repeat" description="PPR" evidence="7">
    <location>
        <begin position="419"/>
        <end position="449"/>
    </location>
</feature>
<dbReference type="Gene3D" id="3.30.1550.10">
    <property type="entry name" value="Ribosomal protein L11/L12, N-terminal domain"/>
    <property type="match status" value="1"/>
</dbReference>
<name>A0A1R3ILE9_9ROSI</name>
<dbReference type="InterPro" id="IPR000911">
    <property type="entry name" value="Ribosomal_uL11"/>
</dbReference>
<dbReference type="InterPro" id="IPR011990">
    <property type="entry name" value="TPR-like_helical_dom_sf"/>
</dbReference>
<gene>
    <name evidence="11" type="ORF">COLO4_22559</name>
</gene>
<evidence type="ECO:0000256" key="7">
    <source>
        <dbReference type="PROSITE-ProRule" id="PRU00708"/>
    </source>
</evidence>
<dbReference type="Pfam" id="PF01535">
    <property type="entry name" value="PPR"/>
    <property type="match status" value="2"/>
</dbReference>
<comment type="caution">
    <text evidence="11">The sequence shown here is derived from an EMBL/GenBank/DDBJ whole genome shotgun (WGS) entry which is preliminary data.</text>
</comment>
<dbReference type="PROSITE" id="PS51375">
    <property type="entry name" value="PPR"/>
    <property type="match status" value="11"/>
</dbReference>
<evidence type="ECO:0000256" key="5">
    <source>
        <dbReference type="ARBA" id="ARBA00023274"/>
    </source>
</evidence>
<evidence type="ECO:0000256" key="1">
    <source>
        <dbReference type="ARBA" id="ARBA00007626"/>
    </source>
</evidence>
<feature type="repeat" description="PPR" evidence="7">
    <location>
        <begin position="590"/>
        <end position="620"/>
    </location>
</feature>
<dbReference type="Pfam" id="PF12854">
    <property type="entry name" value="PPR_1"/>
    <property type="match status" value="3"/>
</dbReference>
<dbReference type="SMART" id="SM00649">
    <property type="entry name" value="RL11"/>
    <property type="match status" value="1"/>
</dbReference>
<dbReference type="NCBIfam" id="TIGR00756">
    <property type="entry name" value="PPR"/>
    <property type="match status" value="9"/>
</dbReference>
<dbReference type="Gene3D" id="1.25.40.10">
    <property type="entry name" value="Tetratricopeptide repeat domain"/>
    <property type="match status" value="6"/>
</dbReference>
<dbReference type="Pfam" id="PF03946">
    <property type="entry name" value="Ribosomal_L11_N"/>
    <property type="match status" value="1"/>
</dbReference>
<keyword evidence="3" id="KW-0677">Repeat</keyword>
<feature type="repeat" description="PPR" evidence="7">
    <location>
        <begin position="450"/>
        <end position="484"/>
    </location>
</feature>
<feature type="repeat" description="PPR" evidence="7">
    <location>
        <begin position="730"/>
        <end position="764"/>
    </location>
</feature>
<dbReference type="Pfam" id="PF00298">
    <property type="entry name" value="Ribosomal_L11"/>
    <property type="match status" value="1"/>
</dbReference>
<dbReference type="EMBL" id="AWUE01017980">
    <property type="protein sequence ID" value="OMO83386.1"/>
    <property type="molecule type" value="Genomic_DNA"/>
</dbReference>
<evidence type="ECO:0000313" key="12">
    <source>
        <dbReference type="Proteomes" id="UP000187203"/>
    </source>
</evidence>
<dbReference type="CDD" id="cd00349">
    <property type="entry name" value="Ribosomal_L11"/>
    <property type="match status" value="1"/>
</dbReference>
<dbReference type="GO" id="GO:1990904">
    <property type="term" value="C:ribonucleoprotein complex"/>
    <property type="evidence" value="ECO:0007669"/>
    <property type="project" value="UniProtKB-KW"/>
</dbReference>
<dbReference type="HAMAP" id="MF_00736">
    <property type="entry name" value="Ribosomal_uL11"/>
    <property type="match status" value="1"/>
</dbReference>
<dbReference type="InterPro" id="IPR036796">
    <property type="entry name" value="Ribosomal_uL11_N_sf"/>
</dbReference>
<dbReference type="SUPFAM" id="SSF46906">
    <property type="entry name" value="Ribosomal protein L11, C-terminal domain"/>
    <property type="match status" value="1"/>
</dbReference>
<dbReference type="InterPro" id="IPR020783">
    <property type="entry name" value="Ribosomal_uL11_C"/>
</dbReference>
<feature type="repeat" description="PPR" evidence="7">
    <location>
        <begin position="765"/>
        <end position="799"/>
    </location>
</feature>
<dbReference type="InterPro" id="IPR002885">
    <property type="entry name" value="PPR_rpt"/>
</dbReference>
<comment type="similarity">
    <text evidence="1">Belongs to the PPR family. P subfamily.</text>
</comment>
<dbReference type="Pfam" id="PF13041">
    <property type="entry name" value="PPR_2"/>
    <property type="match status" value="3"/>
</dbReference>
<dbReference type="STRING" id="93759.A0A1R3ILE9"/>
<dbReference type="GO" id="GO:0003735">
    <property type="term" value="F:structural constituent of ribosome"/>
    <property type="evidence" value="ECO:0007669"/>
    <property type="project" value="InterPro"/>
</dbReference>
<protein>
    <recommendedName>
        <fullName evidence="6">Large ribosomal subunit protein uL11m</fullName>
    </recommendedName>
</protein>
<dbReference type="Proteomes" id="UP000187203">
    <property type="component" value="Unassembled WGS sequence"/>
</dbReference>
<keyword evidence="4 8" id="KW-0689">Ribosomal protein</keyword>
<comment type="similarity">
    <text evidence="2 8">Belongs to the universal ribosomal protein uL11 family.</text>
</comment>
<evidence type="ECO:0000259" key="9">
    <source>
        <dbReference type="Pfam" id="PF00298"/>
    </source>
</evidence>
<keyword evidence="5 8" id="KW-0687">Ribonucleoprotein</keyword>
<proteinExistence type="inferred from homology"/>
<dbReference type="InterPro" id="IPR006519">
    <property type="entry name" value="Ribosomal_uL11_bac-typ"/>
</dbReference>
<dbReference type="AlphaFoldDB" id="A0A1R3ILE9"/>
<evidence type="ECO:0000313" key="11">
    <source>
        <dbReference type="EMBL" id="OMO83386.1"/>
    </source>
</evidence>
<dbReference type="InterPro" id="IPR020784">
    <property type="entry name" value="Ribosomal_uL11_N"/>
</dbReference>
<feature type="repeat" description="PPR" evidence="7">
    <location>
        <begin position="485"/>
        <end position="519"/>
    </location>
</feature>
<evidence type="ECO:0000256" key="2">
    <source>
        <dbReference type="ARBA" id="ARBA00010537"/>
    </source>
</evidence>
<accession>A0A1R3ILE9</accession>
<dbReference type="FunFam" id="1.10.10.250:FF:000003">
    <property type="entry name" value="Mitochondrial ribosomal protein L11"/>
    <property type="match status" value="1"/>
</dbReference>
<dbReference type="GO" id="GO:0005840">
    <property type="term" value="C:ribosome"/>
    <property type="evidence" value="ECO:0007669"/>
    <property type="project" value="UniProtKB-KW"/>
</dbReference>
<reference evidence="12" key="1">
    <citation type="submission" date="2013-09" db="EMBL/GenBank/DDBJ databases">
        <title>Corchorus olitorius genome sequencing.</title>
        <authorList>
            <person name="Alam M."/>
            <person name="Haque M.S."/>
            <person name="Islam M.S."/>
            <person name="Emdad E.M."/>
            <person name="Islam M.M."/>
            <person name="Ahmed B."/>
            <person name="Halim A."/>
            <person name="Hossen Q.M.M."/>
            <person name="Hossain M.Z."/>
            <person name="Ahmed R."/>
            <person name="Khan M.M."/>
            <person name="Islam R."/>
            <person name="Rashid M.M."/>
            <person name="Khan S.A."/>
            <person name="Rahman M.S."/>
            <person name="Alam M."/>
            <person name="Yahiya A.S."/>
            <person name="Khan M.S."/>
            <person name="Azam M.S."/>
            <person name="Haque T."/>
            <person name="Lashkar M.Z.H."/>
            <person name="Akhand A.I."/>
            <person name="Morshed G."/>
            <person name="Roy S."/>
            <person name="Uddin K.S."/>
            <person name="Rabeya T."/>
            <person name="Hossain A.S."/>
            <person name="Chowdhury A."/>
            <person name="Snigdha A.R."/>
            <person name="Mortoza M.S."/>
            <person name="Matin S.A."/>
            <person name="Hoque S.M.E."/>
            <person name="Islam M.K."/>
            <person name="Roy D.K."/>
            <person name="Haider R."/>
            <person name="Moosa M.M."/>
            <person name="Elias S.M."/>
            <person name="Hasan A.M."/>
            <person name="Jahan S."/>
            <person name="Shafiuddin M."/>
            <person name="Mahmood N."/>
            <person name="Shommy N.S."/>
        </authorList>
    </citation>
    <scope>NUCLEOTIDE SEQUENCE [LARGE SCALE GENOMIC DNA]</scope>
    <source>
        <strain evidence="12">cv. O-4</strain>
    </source>
</reference>